<evidence type="ECO:0000259" key="3">
    <source>
        <dbReference type="Pfam" id="PF24913"/>
    </source>
</evidence>
<dbReference type="VEuPathDB" id="FungiDB:TRICI_002422"/>
<dbReference type="Pfam" id="PF24913">
    <property type="entry name" value="WHD_AAA_fung"/>
    <property type="match status" value="1"/>
</dbReference>
<comment type="caution">
    <text evidence="4">The sequence shown here is derived from an EMBL/GenBank/DDBJ whole genome shotgun (WGS) entry which is preliminary data.</text>
</comment>
<dbReference type="SUPFAM" id="SSF52540">
    <property type="entry name" value="P-loop containing nucleoside triphosphate hydrolases"/>
    <property type="match status" value="1"/>
</dbReference>
<feature type="domain" description="Orc1-like AAA ATPase" evidence="2">
    <location>
        <begin position="99"/>
        <end position="241"/>
    </location>
</feature>
<dbReference type="InterPro" id="IPR056808">
    <property type="entry name" value="HTH_AAA"/>
</dbReference>
<gene>
    <name evidence="4" type="ORF">TRICI_002422</name>
</gene>
<name>A0A642VC17_9ASCO</name>
<dbReference type="EMBL" id="SWFS01000164">
    <property type="protein sequence ID" value="KAA8915432.1"/>
    <property type="molecule type" value="Genomic_DNA"/>
</dbReference>
<dbReference type="PANTHER" id="PTHR36168:SF1">
    <property type="entry name" value="ORC1-LIKE AAA ATPASE DOMAIN-CONTAINING PROTEIN"/>
    <property type="match status" value="1"/>
</dbReference>
<reference evidence="4" key="1">
    <citation type="journal article" date="2019" name="G3 (Bethesda)">
        <title>Genome Assemblies of Two Rare Opportunistic Yeast Pathogens: Diutina rugosa (syn. Candida rugosa) and Trichomonascus ciferrii (syn. Candida ciferrii).</title>
        <authorList>
            <person name="Mixao V."/>
            <person name="Saus E."/>
            <person name="Hansen A.P."/>
            <person name="Lass-Florl C."/>
            <person name="Gabaldon T."/>
        </authorList>
    </citation>
    <scope>NUCLEOTIDE SEQUENCE</scope>
    <source>
        <strain evidence="4">CBS 4856</strain>
    </source>
</reference>
<evidence type="ECO:0000256" key="1">
    <source>
        <dbReference type="SAM" id="MobiDB-lite"/>
    </source>
</evidence>
<evidence type="ECO:0000259" key="2">
    <source>
        <dbReference type="Pfam" id="PF13191"/>
    </source>
</evidence>
<dbReference type="PANTHER" id="PTHR36168">
    <property type="entry name" value="CHROMOSOME 1, WHOLE GENOME SHOTGUN SEQUENCE"/>
    <property type="match status" value="1"/>
</dbReference>
<evidence type="ECO:0000313" key="4">
    <source>
        <dbReference type="EMBL" id="KAA8915432.1"/>
    </source>
</evidence>
<dbReference type="OrthoDB" id="511599at2759"/>
<proteinExistence type="predicted"/>
<dbReference type="InterPro" id="IPR027417">
    <property type="entry name" value="P-loop_NTPase"/>
</dbReference>
<feature type="domain" description="AAA protein C-terminal winged helix" evidence="3">
    <location>
        <begin position="342"/>
        <end position="466"/>
    </location>
</feature>
<accession>A0A642VC17</accession>
<dbReference type="Proteomes" id="UP000761534">
    <property type="component" value="Unassembled WGS sequence"/>
</dbReference>
<dbReference type="InterPro" id="IPR041664">
    <property type="entry name" value="AAA_16"/>
</dbReference>
<dbReference type="Pfam" id="PF13191">
    <property type="entry name" value="AAA_16"/>
    <property type="match status" value="1"/>
</dbReference>
<sequence length="551" mass="63287">MNSPLPFDEPEDDHDDKGKDGKEKSKFYDIFLKSMETAGVMVASIAMLGLAGISYHEGYNYHAMNKMEKAFTDDDPAFQLTMDSRAKSEDDGWVVRHHQDLFDNVIAGRVTGRYYLIIGEKGTGKTSMILDAMRKVQGKNCTMMEAHADPEIFRIRLGKALNFAFHEDYLGALFSIRGPRDTTALLDIERAFNKLEEVAVRHVKKTGDPLVLVINNAHLIRDDEEGQHLVELLQQKAEALSGSRLVNIIFNSDDYWLYERLKRLGTRLDVITINDLNRKQAVQAMQRARRKYNGEELTTGQANEIYNLIGGRPQHIAGVTSQPDVIHACHQLIDKEKTWFLNQCGLLGEEMDDDVMESGKFSTSAMFLMREMVKIDRNQRLAGKDPEQLANEDHQVPKIPLWRARQIMTRPDYIQQYDNLNIFTIDSNSLVKADSVPMMQAFHEIADVEGFDELVDETADRVSAIESLGRTRELVAKDLVLNGRYKIGVETNPDSRAREFYVKLDQTEEDENEDHPEDDGFTYLERERDLWWARRQQKYQAQKQQQKNDTQ</sequence>
<dbReference type="Gene3D" id="3.40.50.300">
    <property type="entry name" value="P-loop containing nucleotide triphosphate hydrolases"/>
    <property type="match status" value="1"/>
</dbReference>
<evidence type="ECO:0000313" key="5">
    <source>
        <dbReference type="Proteomes" id="UP000761534"/>
    </source>
</evidence>
<protein>
    <submittedName>
        <fullName evidence="4">Uncharacterized protein</fullName>
    </submittedName>
</protein>
<organism evidence="4 5">
    <name type="scientific">Trichomonascus ciferrii</name>
    <dbReference type="NCBI Taxonomy" id="44093"/>
    <lineage>
        <taxon>Eukaryota</taxon>
        <taxon>Fungi</taxon>
        <taxon>Dikarya</taxon>
        <taxon>Ascomycota</taxon>
        <taxon>Saccharomycotina</taxon>
        <taxon>Dipodascomycetes</taxon>
        <taxon>Dipodascales</taxon>
        <taxon>Trichomonascaceae</taxon>
        <taxon>Trichomonascus</taxon>
        <taxon>Trichomonascus ciferrii complex</taxon>
    </lineage>
</organism>
<keyword evidence="5" id="KW-1185">Reference proteome</keyword>
<feature type="region of interest" description="Disordered" evidence="1">
    <location>
        <begin position="1"/>
        <end position="21"/>
    </location>
</feature>
<dbReference type="AlphaFoldDB" id="A0A642VC17"/>